<dbReference type="Proteomes" id="UP000680185">
    <property type="component" value="Unassembled WGS sequence"/>
</dbReference>
<evidence type="ECO:0000256" key="1">
    <source>
        <dbReference type="SAM" id="Coils"/>
    </source>
</evidence>
<evidence type="ECO:0000313" key="3">
    <source>
        <dbReference type="Proteomes" id="UP000680185"/>
    </source>
</evidence>
<sequence length="141" mass="16252">MHKLVWVNKEFGEELHTPNFLDLALEHEEKSMELFSELELIKKNLENLQLAQLKLEERQDIVEKRLGITSGSELENLRFNVRSIISKSNPQKISGFDLILVNGIPKLTFSLKENSVSAIEEAARLEIIIQDNLHKKIIFSD</sequence>
<accession>A0A8T4KTP8</accession>
<proteinExistence type="predicted"/>
<name>A0A8T4KTP8_9ARCH</name>
<evidence type="ECO:0000313" key="2">
    <source>
        <dbReference type="EMBL" id="MBS3057771.1"/>
    </source>
</evidence>
<protein>
    <submittedName>
        <fullName evidence="2">Uncharacterized protein</fullName>
    </submittedName>
</protein>
<reference evidence="2" key="2">
    <citation type="submission" date="2021-05" db="EMBL/GenBank/DDBJ databases">
        <title>Protein family content uncovers lineage relationships and bacterial pathway maintenance mechanisms in DPANN archaea.</title>
        <authorList>
            <person name="Castelle C.J."/>
            <person name="Meheust R."/>
            <person name="Jaffe A.L."/>
            <person name="Seitz K."/>
            <person name="Gong X."/>
            <person name="Baker B.J."/>
            <person name="Banfield J.F."/>
        </authorList>
    </citation>
    <scope>NUCLEOTIDE SEQUENCE</scope>
    <source>
        <strain evidence="2">RIFCSPLOWO2_01_FULL_43_13</strain>
    </source>
</reference>
<dbReference type="EMBL" id="JAGVWB010000001">
    <property type="protein sequence ID" value="MBS3057771.1"/>
    <property type="molecule type" value="Genomic_DNA"/>
</dbReference>
<organism evidence="2 3">
    <name type="scientific">Candidatus Iainarchaeum sp</name>
    <dbReference type="NCBI Taxonomy" id="3101447"/>
    <lineage>
        <taxon>Archaea</taxon>
        <taxon>Candidatus Iainarchaeota</taxon>
        <taxon>Candidatus Iainarchaeia</taxon>
        <taxon>Candidatus Iainarchaeales</taxon>
        <taxon>Candidatus Iainarchaeaceae</taxon>
        <taxon>Candidatus Iainarchaeum</taxon>
    </lineage>
</organism>
<comment type="caution">
    <text evidence="2">The sequence shown here is derived from an EMBL/GenBank/DDBJ whole genome shotgun (WGS) entry which is preliminary data.</text>
</comment>
<gene>
    <name evidence="2" type="ORF">J4478_00005</name>
</gene>
<reference evidence="2" key="1">
    <citation type="submission" date="2021-03" db="EMBL/GenBank/DDBJ databases">
        <authorList>
            <person name="Jaffe A."/>
        </authorList>
    </citation>
    <scope>NUCLEOTIDE SEQUENCE</scope>
    <source>
        <strain evidence="2">RIFCSPLOWO2_01_FULL_43_13</strain>
    </source>
</reference>
<feature type="coiled-coil region" evidence="1">
    <location>
        <begin position="38"/>
        <end position="65"/>
    </location>
</feature>
<dbReference type="AlphaFoldDB" id="A0A8T4KTP8"/>
<keyword evidence="1" id="KW-0175">Coiled coil</keyword>